<dbReference type="EMBL" id="RBWU01000004">
    <property type="protein sequence ID" value="RKS73193.1"/>
    <property type="molecule type" value="Genomic_DNA"/>
</dbReference>
<feature type="domain" description="HTH cro/C1-type" evidence="1">
    <location>
        <begin position="15"/>
        <end position="69"/>
    </location>
</feature>
<dbReference type="Pfam" id="PF13560">
    <property type="entry name" value="HTH_31"/>
    <property type="match status" value="1"/>
</dbReference>
<evidence type="ECO:0000313" key="3">
    <source>
        <dbReference type="Proteomes" id="UP000274601"/>
    </source>
</evidence>
<dbReference type="PROSITE" id="PS50943">
    <property type="entry name" value="HTH_CROC1"/>
    <property type="match status" value="1"/>
</dbReference>
<dbReference type="CDD" id="cd00093">
    <property type="entry name" value="HTH_XRE"/>
    <property type="match status" value="1"/>
</dbReference>
<comment type="caution">
    <text evidence="2">The sequence shown here is derived from an EMBL/GenBank/DDBJ whole genome shotgun (WGS) entry which is preliminary data.</text>
</comment>
<dbReference type="Pfam" id="PF19054">
    <property type="entry name" value="DUF5753"/>
    <property type="match status" value="1"/>
</dbReference>
<dbReference type="Gene3D" id="1.10.260.40">
    <property type="entry name" value="lambda repressor-like DNA-binding domains"/>
    <property type="match status" value="1"/>
</dbReference>
<organism evidence="2 3">
    <name type="scientific">Actinomadura pelletieri DSM 43383</name>
    <dbReference type="NCBI Taxonomy" id="1120940"/>
    <lineage>
        <taxon>Bacteria</taxon>
        <taxon>Bacillati</taxon>
        <taxon>Actinomycetota</taxon>
        <taxon>Actinomycetes</taxon>
        <taxon>Streptosporangiales</taxon>
        <taxon>Thermomonosporaceae</taxon>
        <taxon>Actinomadura</taxon>
    </lineage>
</organism>
<dbReference type="SMART" id="SM00530">
    <property type="entry name" value="HTH_XRE"/>
    <property type="match status" value="1"/>
</dbReference>
<protein>
    <submittedName>
        <fullName evidence="2">Helix-turn-helix protein</fullName>
    </submittedName>
</protein>
<dbReference type="InterPro" id="IPR010982">
    <property type="entry name" value="Lambda_DNA-bd_dom_sf"/>
</dbReference>
<keyword evidence="3" id="KW-1185">Reference proteome</keyword>
<evidence type="ECO:0000259" key="1">
    <source>
        <dbReference type="PROSITE" id="PS50943"/>
    </source>
</evidence>
<evidence type="ECO:0000313" key="2">
    <source>
        <dbReference type="EMBL" id="RKS73193.1"/>
    </source>
</evidence>
<dbReference type="OrthoDB" id="5177725at2"/>
<dbReference type="Proteomes" id="UP000274601">
    <property type="component" value="Unassembled WGS sequence"/>
</dbReference>
<name>A0A495QKZ5_9ACTN</name>
<accession>A0A495QKZ5</accession>
<sequence length="291" mass="32674">MSSPFVRRRRLATDLRTLREQRGLTADDVAGRIYRSRMMISKLENARCRPDIGVVMKFLDVLEPPADQYQNIVTIARDAAERGWWDAYGDTMGARQRMYADIESGAATIRGYNQFGLPGILQTPRFALALVELDKADGPLAYHPDRMLEARLRRQEAGFGPSGPNYELVLDEFVIRRLAVPTDVMGAQLMHLVETATAEPRLTIHVLPINARIEGGFLARSTFAIYTFPDPQDHPIAIADTVNADLVHTETSEVTRYVELYKRLRTASLSPVRSLTFLEDVANELRDLAGS</sequence>
<gene>
    <name evidence="2" type="ORF">BZB76_3883</name>
</gene>
<dbReference type="InterPro" id="IPR043917">
    <property type="entry name" value="DUF5753"/>
</dbReference>
<dbReference type="InterPro" id="IPR001387">
    <property type="entry name" value="Cro/C1-type_HTH"/>
</dbReference>
<dbReference type="GO" id="GO:0003677">
    <property type="term" value="F:DNA binding"/>
    <property type="evidence" value="ECO:0007669"/>
    <property type="project" value="InterPro"/>
</dbReference>
<dbReference type="RefSeq" id="WP_121435744.1">
    <property type="nucleotide sequence ID" value="NZ_RBWU01000004.1"/>
</dbReference>
<proteinExistence type="predicted"/>
<dbReference type="SUPFAM" id="SSF47413">
    <property type="entry name" value="lambda repressor-like DNA-binding domains"/>
    <property type="match status" value="1"/>
</dbReference>
<dbReference type="AlphaFoldDB" id="A0A495QKZ5"/>
<reference evidence="2 3" key="1">
    <citation type="submission" date="2018-10" db="EMBL/GenBank/DDBJ databases">
        <title>Genomic Encyclopedia of Archaeal and Bacterial Type Strains, Phase II (KMG-II): from individual species to whole genera.</title>
        <authorList>
            <person name="Goeker M."/>
        </authorList>
    </citation>
    <scope>NUCLEOTIDE SEQUENCE [LARGE SCALE GENOMIC DNA]</scope>
    <source>
        <strain evidence="2 3">DSM 43383</strain>
    </source>
</reference>